<reference evidence="3 4" key="1">
    <citation type="journal article" date="2013" name="Genome Announc.">
        <title>Draft Genome Sequence of Arthrobacter gangotriensis Strain Lz1yT, Isolated from a Penguin Rookery Soil Sample Collected in Antarctica, near the Indian Station Dakshin Gangotri.</title>
        <authorList>
            <person name="Shivaji S."/>
            <person name="Ara S."/>
            <person name="Bandi S."/>
            <person name="Singh A."/>
            <person name="Kumar Pinnaka A."/>
        </authorList>
    </citation>
    <scope>NUCLEOTIDE SEQUENCE [LARGE SCALE GENOMIC DNA]</scope>
    <source>
        <strain evidence="3 4">Lz1y</strain>
    </source>
</reference>
<evidence type="ECO:0000256" key="1">
    <source>
        <dbReference type="SAM" id="MobiDB-lite"/>
    </source>
</evidence>
<keyword evidence="2" id="KW-0812">Transmembrane</keyword>
<feature type="transmembrane region" description="Helical" evidence="2">
    <location>
        <begin position="179"/>
        <end position="198"/>
    </location>
</feature>
<feature type="transmembrane region" description="Helical" evidence="2">
    <location>
        <begin position="218"/>
        <end position="241"/>
    </location>
</feature>
<feature type="compositionally biased region" description="Polar residues" evidence="1">
    <location>
        <begin position="1"/>
        <end position="17"/>
    </location>
</feature>
<evidence type="ECO:0000313" key="4">
    <source>
        <dbReference type="Proteomes" id="UP000012015"/>
    </source>
</evidence>
<feature type="transmembrane region" description="Helical" evidence="2">
    <location>
        <begin position="112"/>
        <end position="140"/>
    </location>
</feature>
<accession>M7MQW6</accession>
<feature type="transmembrane region" description="Helical" evidence="2">
    <location>
        <begin position="146"/>
        <end position="167"/>
    </location>
</feature>
<sequence>MPSMASWRTTGETSTMPQKAPTRAHLRTVEKTSFLRILTYAGAIIAFLIGSGFATGQEILQYFTSYGYWGVFGTGALVLVLMTYVAVEFFVVGQAKKFDRPSRIFHYYCGKYLGTFFDYFSIIFVFLSFTVMVAGAGAVFEEHYGLSRYAGGIGLAVVVGISVWFGLKSLVDVIGKIGPVIVVVAIALGLLGIFRSPGGIAEGSALLPTLDLTQASTNWFMAGLSYVGFCMLWLAAFLTALGKTARSRKEAAAGGMVGSIAFSVACIIVGLGLLANVVQVGGSQIPMLVLARDVSPVLAAGISVMILAGIYTTAVPLLWTVSSRFFADKTPRFKYLTIGLAVLGTAIGLVLPFSQMVNIVYVINGYVGILLLVLMLVKTGTRLVRRQPL</sequence>
<evidence type="ECO:0000313" key="3">
    <source>
        <dbReference type="EMBL" id="EMQ97310.1"/>
    </source>
</evidence>
<keyword evidence="2" id="KW-0472">Membrane</keyword>
<keyword evidence="2" id="KW-1133">Transmembrane helix</keyword>
<gene>
    <name evidence="3" type="primary">ykvI</name>
    <name evidence="3" type="ORF">ADIAG_03477</name>
</gene>
<proteinExistence type="predicted"/>
<name>M7MQW6_9MICC</name>
<feature type="transmembrane region" description="Helical" evidence="2">
    <location>
        <begin position="66"/>
        <end position="91"/>
    </location>
</feature>
<feature type="transmembrane region" description="Helical" evidence="2">
    <location>
        <begin position="253"/>
        <end position="277"/>
    </location>
</feature>
<feature type="transmembrane region" description="Helical" evidence="2">
    <location>
        <begin position="359"/>
        <end position="377"/>
    </location>
</feature>
<dbReference type="STRING" id="1276920.ADIAG_03477"/>
<feature type="region of interest" description="Disordered" evidence="1">
    <location>
        <begin position="1"/>
        <end position="23"/>
    </location>
</feature>
<organism evidence="3 4">
    <name type="scientific">Paeniglutamicibacter gangotriensis Lz1y</name>
    <dbReference type="NCBI Taxonomy" id="1276920"/>
    <lineage>
        <taxon>Bacteria</taxon>
        <taxon>Bacillati</taxon>
        <taxon>Actinomycetota</taxon>
        <taxon>Actinomycetes</taxon>
        <taxon>Micrococcales</taxon>
        <taxon>Micrococcaceae</taxon>
        <taxon>Paeniglutamicibacter</taxon>
    </lineage>
</organism>
<feature type="transmembrane region" description="Helical" evidence="2">
    <location>
        <begin position="33"/>
        <end position="54"/>
    </location>
</feature>
<comment type="caution">
    <text evidence="3">The sequence shown here is derived from an EMBL/GenBank/DDBJ whole genome shotgun (WGS) entry which is preliminary data.</text>
</comment>
<feature type="transmembrane region" description="Helical" evidence="2">
    <location>
        <begin position="297"/>
        <end position="321"/>
    </location>
</feature>
<dbReference type="PANTHER" id="PTHR37814">
    <property type="entry name" value="CONSERVED MEMBRANE PROTEIN"/>
    <property type="match status" value="1"/>
</dbReference>
<dbReference type="PATRIC" id="fig|1276920.7.peg.3483"/>
<dbReference type="PANTHER" id="PTHR37814:SF1">
    <property type="entry name" value="MEMBRANE PROTEIN"/>
    <property type="match status" value="1"/>
</dbReference>
<dbReference type="AlphaFoldDB" id="M7MQW6"/>
<feature type="transmembrane region" description="Helical" evidence="2">
    <location>
        <begin position="333"/>
        <end position="353"/>
    </location>
</feature>
<dbReference type="Proteomes" id="UP000012015">
    <property type="component" value="Unassembled WGS sequence"/>
</dbReference>
<dbReference type="InterPro" id="IPR038728">
    <property type="entry name" value="YkvI-like"/>
</dbReference>
<dbReference type="EMBL" id="AOCK01000011">
    <property type="protein sequence ID" value="EMQ97310.1"/>
    <property type="molecule type" value="Genomic_DNA"/>
</dbReference>
<protein>
    <submittedName>
        <fullName evidence="3">Membrane protein</fullName>
    </submittedName>
</protein>
<dbReference type="eggNOG" id="COG3949">
    <property type="taxonomic scope" value="Bacteria"/>
</dbReference>
<keyword evidence="4" id="KW-1185">Reference proteome</keyword>
<evidence type="ECO:0000256" key="2">
    <source>
        <dbReference type="SAM" id="Phobius"/>
    </source>
</evidence>